<gene>
    <name evidence="3" type="ORF">CALCODRAFT_487659</name>
</gene>
<feature type="region of interest" description="Disordered" evidence="1">
    <location>
        <begin position="34"/>
        <end position="55"/>
    </location>
</feature>
<accession>A0A165CZY5</accession>
<protein>
    <recommendedName>
        <fullName evidence="2">HNH nuclease domain-containing protein</fullName>
    </recommendedName>
</protein>
<feature type="domain" description="HNH nuclease" evidence="2">
    <location>
        <begin position="89"/>
        <end position="151"/>
    </location>
</feature>
<evidence type="ECO:0000256" key="1">
    <source>
        <dbReference type="SAM" id="MobiDB-lite"/>
    </source>
</evidence>
<dbReference type="Pfam" id="PF13391">
    <property type="entry name" value="HNH_2"/>
    <property type="match status" value="1"/>
</dbReference>
<dbReference type="AlphaFoldDB" id="A0A165CZY5"/>
<reference evidence="3 4" key="1">
    <citation type="journal article" date="2016" name="Mol. Biol. Evol.">
        <title>Comparative Genomics of Early-Diverging Mushroom-Forming Fungi Provides Insights into the Origins of Lignocellulose Decay Capabilities.</title>
        <authorList>
            <person name="Nagy L.G."/>
            <person name="Riley R."/>
            <person name="Tritt A."/>
            <person name="Adam C."/>
            <person name="Daum C."/>
            <person name="Floudas D."/>
            <person name="Sun H."/>
            <person name="Yadav J.S."/>
            <person name="Pangilinan J."/>
            <person name="Larsson K.H."/>
            <person name="Matsuura K."/>
            <person name="Barry K."/>
            <person name="Labutti K."/>
            <person name="Kuo R."/>
            <person name="Ohm R.A."/>
            <person name="Bhattacharya S.S."/>
            <person name="Shirouzu T."/>
            <person name="Yoshinaga Y."/>
            <person name="Martin F.M."/>
            <person name="Grigoriev I.V."/>
            <person name="Hibbett D.S."/>
        </authorList>
    </citation>
    <scope>NUCLEOTIDE SEQUENCE [LARGE SCALE GENOMIC DNA]</scope>
    <source>
        <strain evidence="3 4">HHB12733</strain>
    </source>
</reference>
<feature type="compositionally biased region" description="Pro residues" evidence="1">
    <location>
        <begin position="43"/>
        <end position="53"/>
    </location>
</feature>
<feature type="region of interest" description="Disordered" evidence="1">
    <location>
        <begin position="432"/>
        <end position="461"/>
    </location>
</feature>
<evidence type="ECO:0000313" key="3">
    <source>
        <dbReference type="EMBL" id="KZT51775.1"/>
    </source>
</evidence>
<name>A0A165CZY5_9BASI</name>
<dbReference type="OrthoDB" id="3163863at2759"/>
<sequence>MNATNINAEYRLLGVPDRPEEPDVTTFEATVRLADQEDDHAPPHPPPATPGAPAPGVALFTTPYGESKVNSETPQLRKNALARVDKKRCAITRDPGRVVQVAHIVRRSVNQNILLKFRRNGVVFDVHSRKNLMTLDPTLHCLFDRFAWAIVPTAQTLERMIGYLKHTKEPTYLGMWTSANVETPGTWYSYELATFPNMDHPIVRRDRPKEQDSSHAAFTLYLPVGDGQDEETQSNYRAPDGTPFPPFRHHAHPWVMTIAAGLRYSIHEKELTAAQRFRYDAIRQFHRLWNATVKAIVPKDGEDPEQDNKSKDGTEGGGPNPLEDVQDLYQGIQGPDPKTPTKRKPNSNTSNSKRPANDSDNTRPTKRAVMEWTRAPAPAVRDDMDIDKDDGFDPTTGDLLAALHSHGEAANWAEDLPEGSVYSADSISGAEGLYSSEADEDTPSLSGSGRGGIYDPPEVENAKDAMVQRWVNAYGGGCSMTTKHDFSTASPDGVEAGEN</sequence>
<dbReference type="InParanoid" id="A0A165CZY5"/>
<keyword evidence="4" id="KW-1185">Reference proteome</keyword>
<dbReference type="InterPro" id="IPR003615">
    <property type="entry name" value="HNH_nuc"/>
</dbReference>
<evidence type="ECO:0000259" key="2">
    <source>
        <dbReference type="Pfam" id="PF13391"/>
    </source>
</evidence>
<organism evidence="3 4">
    <name type="scientific">Calocera cornea HHB12733</name>
    <dbReference type="NCBI Taxonomy" id="1353952"/>
    <lineage>
        <taxon>Eukaryota</taxon>
        <taxon>Fungi</taxon>
        <taxon>Dikarya</taxon>
        <taxon>Basidiomycota</taxon>
        <taxon>Agaricomycotina</taxon>
        <taxon>Dacrymycetes</taxon>
        <taxon>Dacrymycetales</taxon>
        <taxon>Dacrymycetaceae</taxon>
        <taxon>Calocera</taxon>
    </lineage>
</organism>
<evidence type="ECO:0000313" key="4">
    <source>
        <dbReference type="Proteomes" id="UP000076842"/>
    </source>
</evidence>
<feature type="region of interest" description="Disordered" evidence="1">
    <location>
        <begin position="296"/>
        <end position="399"/>
    </location>
</feature>
<dbReference type="Proteomes" id="UP000076842">
    <property type="component" value="Unassembled WGS sequence"/>
</dbReference>
<feature type="compositionally biased region" description="Basic and acidic residues" evidence="1">
    <location>
        <begin position="297"/>
        <end position="314"/>
    </location>
</feature>
<dbReference type="EMBL" id="KV424092">
    <property type="protein sequence ID" value="KZT51775.1"/>
    <property type="molecule type" value="Genomic_DNA"/>
</dbReference>
<proteinExistence type="predicted"/>
<dbReference type="STRING" id="1353952.A0A165CZY5"/>